<evidence type="ECO:0000313" key="3">
    <source>
        <dbReference type="Proteomes" id="UP001595789"/>
    </source>
</evidence>
<protein>
    <recommendedName>
        <fullName evidence="4">DUF2975 domain-containing protein</fullName>
    </recommendedName>
</protein>
<gene>
    <name evidence="2" type="ORF">ACFOWA_08275</name>
</gene>
<keyword evidence="1" id="KW-0472">Membrane</keyword>
<name>A0ABV8PB20_9SPHI</name>
<feature type="transmembrane region" description="Helical" evidence="1">
    <location>
        <begin position="97"/>
        <end position="117"/>
    </location>
</feature>
<feature type="transmembrane region" description="Helical" evidence="1">
    <location>
        <begin position="20"/>
        <end position="38"/>
    </location>
</feature>
<dbReference type="Proteomes" id="UP001595789">
    <property type="component" value="Unassembled WGS sequence"/>
</dbReference>
<dbReference type="EMBL" id="JBHSBW010000007">
    <property type="protein sequence ID" value="MFC4211172.1"/>
    <property type="molecule type" value="Genomic_DNA"/>
</dbReference>
<feature type="transmembrane region" description="Helical" evidence="1">
    <location>
        <begin position="138"/>
        <end position="163"/>
    </location>
</feature>
<keyword evidence="3" id="KW-1185">Reference proteome</keyword>
<organism evidence="2 3">
    <name type="scientific">Pedobacter lithocola</name>
    <dbReference type="NCBI Taxonomy" id="1908239"/>
    <lineage>
        <taxon>Bacteria</taxon>
        <taxon>Pseudomonadati</taxon>
        <taxon>Bacteroidota</taxon>
        <taxon>Sphingobacteriia</taxon>
        <taxon>Sphingobacteriales</taxon>
        <taxon>Sphingobacteriaceae</taxon>
        <taxon>Pedobacter</taxon>
    </lineage>
</organism>
<evidence type="ECO:0000256" key="1">
    <source>
        <dbReference type="SAM" id="Phobius"/>
    </source>
</evidence>
<keyword evidence="1" id="KW-1133">Transmembrane helix</keyword>
<evidence type="ECO:0008006" key="4">
    <source>
        <dbReference type="Google" id="ProtNLM"/>
    </source>
</evidence>
<sequence>MKTQSQSIKLYKLLLDLSWYSFIFLASLLIITNIFTIATEGVVKTGDFLKFEVQAKSPQNILPHISDSFNFSISKPAIFQLEISSFKINQLGKPFCLVYILSLLIVSLFTIFQLKLLRSFLKNILDKRIFVSENVTKLKNIAIIESLTIPLSILYYILMAWIFKDHQVLNSELKYITDFKEFYEPIPRVLEYFMFAGVFAFGCKLKQENDLTI</sequence>
<dbReference type="RefSeq" id="WP_378983865.1">
    <property type="nucleotide sequence ID" value="NZ_JBHSBW010000007.1"/>
</dbReference>
<proteinExistence type="predicted"/>
<keyword evidence="1" id="KW-0812">Transmembrane</keyword>
<reference evidence="3" key="1">
    <citation type="journal article" date="2019" name="Int. J. Syst. Evol. Microbiol.">
        <title>The Global Catalogue of Microorganisms (GCM) 10K type strain sequencing project: providing services to taxonomists for standard genome sequencing and annotation.</title>
        <authorList>
            <consortium name="The Broad Institute Genomics Platform"/>
            <consortium name="The Broad Institute Genome Sequencing Center for Infectious Disease"/>
            <person name="Wu L."/>
            <person name="Ma J."/>
        </authorList>
    </citation>
    <scope>NUCLEOTIDE SEQUENCE [LARGE SCALE GENOMIC DNA]</scope>
    <source>
        <strain evidence="3">CCM 8691</strain>
    </source>
</reference>
<comment type="caution">
    <text evidence="2">The sequence shown here is derived from an EMBL/GenBank/DDBJ whole genome shotgun (WGS) entry which is preliminary data.</text>
</comment>
<accession>A0ABV8PB20</accession>
<evidence type="ECO:0000313" key="2">
    <source>
        <dbReference type="EMBL" id="MFC4211172.1"/>
    </source>
</evidence>